<feature type="compositionally biased region" description="Polar residues" evidence="1">
    <location>
        <begin position="144"/>
        <end position="157"/>
    </location>
</feature>
<evidence type="ECO:0000313" key="2">
    <source>
        <dbReference type="EMBL" id="KAK7521951.1"/>
    </source>
</evidence>
<protein>
    <submittedName>
        <fullName evidence="2">Uncharacterized protein</fullName>
    </submittedName>
</protein>
<feature type="compositionally biased region" description="Polar residues" evidence="1">
    <location>
        <begin position="1"/>
        <end position="16"/>
    </location>
</feature>
<feature type="compositionally biased region" description="Basic and acidic residues" evidence="1">
    <location>
        <begin position="202"/>
        <end position="211"/>
    </location>
</feature>
<evidence type="ECO:0000313" key="3">
    <source>
        <dbReference type="Proteomes" id="UP001363622"/>
    </source>
</evidence>
<feature type="compositionally biased region" description="Polar residues" evidence="1">
    <location>
        <begin position="178"/>
        <end position="189"/>
    </location>
</feature>
<organism evidence="2 3">
    <name type="scientific">Phyllosticta citriasiana</name>
    <dbReference type="NCBI Taxonomy" id="595635"/>
    <lineage>
        <taxon>Eukaryota</taxon>
        <taxon>Fungi</taxon>
        <taxon>Dikarya</taxon>
        <taxon>Ascomycota</taxon>
        <taxon>Pezizomycotina</taxon>
        <taxon>Dothideomycetes</taxon>
        <taxon>Dothideomycetes incertae sedis</taxon>
        <taxon>Botryosphaeriales</taxon>
        <taxon>Phyllostictaceae</taxon>
        <taxon>Phyllosticta</taxon>
    </lineage>
</organism>
<keyword evidence="3" id="KW-1185">Reference proteome</keyword>
<accession>A0ABR1KV00</accession>
<feature type="region of interest" description="Disordered" evidence="1">
    <location>
        <begin position="486"/>
        <end position="525"/>
    </location>
</feature>
<name>A0ABR1KV00_9PEZI</name>
<dbReference type="Proteomes" id="UP001363622">
    <property type="component" value="Unassembled WGS sequence"/>
</dbReference>
<feature type="compositionally biased region" description="Acidic residues" evidence="1">
    <location>
        <begin position="417"/>
        <end position="428"/>
    </location>
</feature>
<reference evidence="2 3" key="1">
    <citation type="submission" date="2024-04" db="EMBL/GenBank/DDBJ databases">
        <title>Phyllosticta paracitricarpa is synonymous to the EU quarantine fungus P. citricarpa based on phylogenomic analyses.</title>
        <authorList>
            <consortium name="Lawrence Berkeley National Laboratory"/>
            <person name="Van Ingen-Buijs V.A."/>
            <person name="Van Westerhoven A.C."/>
            <person name="Haridas S."/>
            <person name="Skiadas P."/>
            <person name="Martin F."/>
            <person name="Groenewald J.Z."/>
            <person name="Crous P.W."/>
            <person name="Seidl M.F."/>
        </authorList>
    </citation>
    <scope>NUCLEOTIDE SEQUENCE [LARGE SCALE GENOMIC DNA]</scope>
    <source>
        <strain evidence="2 3">CBS 123371</strain>
    </source>
</reference>
<proteinExistence type="predicted"/>
<evidence type="ECO:0000256" key="1">
    <source>
        <dbReference type="SAM" id="MobiDB-lite"/>
    </source>
</evidence>
<sequence length="525" mass="58287">MSSIHQITEPTGSQQPAATTSATSADMPRPKGYQYIRPLAREPGVRSRLGFWAGDARIGSPEDLQRHIRHEDAPGPLFNGIITQTTRIELLELQLRMKDREIQGLRSSLDIQASALLTPSMAAQGPKRKLLQADVELEDPGQQEPASSVESASSKEPLTSKKGLDSQDIPQARRSSEQVDSSSPVVNTAKTEDSHTASSIQRHSELKPEEPFRFIIPQTEALKATPYTIAKPTSPFQAPSRSDNRPRSLPTCDFSFTLPLRPAPTVAPVLKENEEVQRPRCDSSLMLQDDDASSPGTLAAPDPEVFSGDPNALAAFEDQVFWKMAEDGDNFEDEAAKHAYVLSRLGGEALELVARTTLDQMDSDQDTDSDEDTQTWQFVMRTLFKKYDQYLSEPEEEEEEHDAESEASHHSCPSGVDEADPDEPEGAPEPEVLTGEPYVATEDEALAAAEKMAARETSERHRAQYDARYNQACAMHLRRVDVFKGHRNAGPIEPRARNPPSRVEKRRWRSWTKLPSMPPGMGREQ</sequence>
<feature type="region of interest" description="Disordered" evidence="1">
    <location>
        <begin position="391"/>
        <end position="440"/>
    </location>
</feature>
<feature type="compositionally biased region" description="Acidic residues" evidence="1">
    <location>
        <begin position="393"/>
        <end position="403"/>
    </location>
</feature>
<comment type="caution">
    <text evidence="2">The sequence shown here is derived from an EMBL/GenBank/DDBJ whole genome shotgun (WGS) entry which is preliminary data.</text>
</comment>
<feature type="region of interest" description="Disordered" evidence="1">
    <location>
        <begin position="1"/>
        <end position="31"/>
    </location>
</feature>
<feature type="region of interest" description="Disordered" evidence="1">
    <location>
        <begin position="138"/>
        <end position="211"/>
    </location>
</feature>
<gene>
    <name evidence="2" type="ORF">IWZ03DRAFT_404190</name>
</gene>
<dbReference type="EMBL" id="JBBPHU010000002">
    <property type="protein sequence ID" value="KAK7521951.1"/>
    <property type="molecule type" value="Genomic_DNA"/>
</dbReference>
<feature type="region of interest" description="Disordered" evidence="1">
    <location>
        <begin position="285"/>
        <end position="304"/>
    </location>
</feature>
<feature type="region of interest" description="Disordered" evidence="1">
    <location>
        <begin position="225"/>
        <end position="254"/>
    </location>
</feature>